<sequence length="73" mass="8274">MLPYKRSFLQDFKSPKRKSNCIYIVSIILLLLIIGALAIALGASQIHGLSWLAEQPAGPYRLEHKLYWGSFAR</sequence>
<protein>
    <submittedName>
        <fullName evidence="2">Uncharacterized protein</fullName>
    </submittedName>
</protein>
<name>A0A151N978_ALLMI</name>
<organism evidence="2 3">
    <name type="scientific">Alligator mississippiensis</name>
    <name type="common">American alligator</name>
    <dbReference type="NCBI Taxonomy" id="8496"/>
    <lineage>
        <taxon>Eukaryota</taxon>
        <taxon>Metazoa</taxon>
        <taxon>Chordata</taxon>
        <taxon>Craniata</taxon>
        <taxon>Vertebrata</taxon>
        <taxon>Euteleostomi</taxon>
        <taxon>Archelosauria</taxon>
        <taxon>Archosauria</taxon>
        <taxon>Crocodylia</taxon>
        <taxon>Alligatoridae</taxon>
        <taxon>Alligatorinae</taxon>
        <taxon>Alligator</taxon>
    </lineage>
</organism>
<keyword evidence="3" id="KW-1185">Reference proteome</keyword>
<keyword evidence="1" id="KW-0812">Transmembrane</keyword>
<feature type="transmembrane region" description="Helical" evidence="1">
    <location>
        <begin position="21"/>
        <end position="43"/>
    </location>
</feature>
<evidence type="ECO:0000313" key="3">
    <source>
        <dbReference type="Proteomes" id="UP000050525"/>
    </source>
</evidence>
<reference evidence="2 3" key="1">
    <citation type="journal article" date="2012" name="Genome Biol.">
        <title>Sequencing three crocodilian genomes to illuminate the evolution of archosaurs and amniotes.</title>
        <authorList>
            <person name="St John J.A."/>
            <person name="Braun E.L."/>
            <person name="Isberg S.R."/>
            <person name="Miles L.G."/>
            <person name="Chong A.Y."/>
            <person name="Gongora J."/>
            <person name="Dalzell P."/>
            <person name="Moran C."/>
            <person name="Bed'hom B."/>
            <person name="Abzhanov A."/>
            <person name="Burgess S.C."/>
            <person name="Cooksey A.M."/>
            <person name="Castoe T.A."/>
            <person name="Crawford N.G."/>
            <person name="Densmore L.D."/>
            <person name="Drew J.C."/>
            <person name="Edwards S.V."/>
            <person name="Faircloth B.C."/>
            <person name="Fujita M.K."/>
            <person name="Greenwold M.J."/>
            <person name="Hoffmann F.G."/>
            <person name="Howard J.M."/>
            <person name="Iguchi T."/>
            <person name="Janes D.E."/>
            <person name="Khan S.Y."/>
            <person name="Kohno S."/>
            <person name="de Koning A.J."/>
            <person name="Lance S.L."/>
            <person name="McCarthy F.M."/>
            <person name="McCormack J.E."/>
            <person name="Merchant M.E."/>
            <person name="Peterson D.G."/>
            <person name="Pollock D.D."/>
            <person name="Pourmand N."/>
            <person name="Raney B.J."/>
            <person name="Roessler K.A."/>
            <person name="Sanford J.R."/>
            <person name="Sawyer R.H."/>
            <person name="Schmidt C.J."/>
            <person name="Triplett E.W."/>
            <person name="Tuberville T.D."/>
            <person name="Venegas-Anaya M."/>
            <person name="Howard J.T."/>
            <person name="Jarvis E.D."/>
            <person name="Guillette L.J.Jr."/>
            <person name="Glenn T.C."/>
            <person name="Green R.E."/>
            <person name="Ray D.A."/>
        </authorList>
    </citation>
    <scope>NUCLEOTIDE SEQUENCE [LARGE SCALE GENOMIC DNA]</scope>
    <source>
        <strain evidence="2">KSC_2009_1</strain>
    </source>
</reference>
<dbReference type="EMBL" id="AKHW03003720">
    <property type="protein sequence ID" value="KYO33336.1"/>
    <property type="molecule type" value="Genomic_DNA"/>
</dbReference>
<dbReference type="AlphaFoldDB" id="A0A151N978"/>
<accession>A0A151N978</accession>
<evidence type="ECO:0000313" key="2">
    <source>
        <dbReference type="EMBL" id="KYO33336.1"/>
    </source>
</evidence>
<gene>
    <name evidence="2" type="ORF">Y1Q_0000783</name>
</gene>
<dbReference type="eggNOG" id="KOG4297">
    <property type="taxonomic scope" value="Eukaryota"/>
</dbReference>
<keyword evidence="1" id="KW-0472">Membrane</keyword>
<keyword evidence="1" id="KW-1133">Transmembrane helix</keyword>
<evidence type="ECO:0000256" key="1">
    <source>
        <dbReference type="SAM" id="Phobius"/>
    </source>
</evidence>
<comment type="caution">
    <text evidence="2">The sequence shown here is derived from an EMBL/GenBank/DDBJ whole genome shotgun (WGS) entry which is preliminary data.</text>
</comment>
<dbReference type="Proteomes" id="UP000050525">
    <property type="component" value="Unassembled WGS sequence"/>
</dbReference>
<proteinExistence type="predicted"/>